<protein>
    <submittedName>
        <fullName evidence="8">GtrA family protein</fullName>
    </submittedName>
</protein>
<evidence type="ECO:0000259" key="7">
    <source>
        <dbReference type="Pfam" id="PF04138"/>
    </source>
</evidence>
<comment type="similarity">
    <text evidence="2">Belongs to the GtrA family.</text>
</comment>
<dbReference type="PANTHER" id="PTHR38459:SF1">
    <property type="entry name" value="PROPHAGE BACTOPRENOL-LINKED GLUCOSE TRANSLOCASE HOMOLOG"/>
    <property type="match status" value="1"/>
</dbReference>
<evidence type="ECO:0000256" key="4">
    <source>
        <dbReference type="ARBA" id="ARBA00022989"/>
    </source>
</evidence>
<keyword evidence="3 6" id="KW-0812">Transmembrane</keyword>
<gene>
    <name evidence="8" type="ORF">KTS37_08100</name>
</gene>
<dbReference type="RefSeq" id="WP_162412944.1">
    <property type="nucleotide sequence ID" value="NZ_JAHQXE010000002.1"/>
</dbReference>
<keyword evidence="4 6" id="KW-1133">Transmembrane helix</keyword>
<keyword evidence="9" id="KW-1185">Reference proteome</keyword>
<name>A0AA41KKC8_9EURY</name>
<dbReference type="InterPro" id="IPR051401">
    <property type="entry name" value="GtrA_CellWall_Glycosyl"/>
</dbReference>
<sequence length="155" mass="16494">MAISFRLDSLLHRARIGRFASVGVIGATLETAVVAVLAGAFGISPLLAKAAGAELSISTMFVINDRWTFANEGRSDAGSSIRRWQKSHCVRIVGLTVAFATLYVLTSVVAITLVFKGFDVWPVVANTIGIGVGMTINYVAECLFTWNVLEGASDV</sequence>
<dbReference type="AlphaFoldDB" id="A0AA41KKC8"/>
<feature type="transmembrane region" description="Helical" evidence="6">
    <location>
        <begin position="121"/>
        <end position="140"/>
    </location>
</feature>
<dbReference type="GO" id="GO:0005886">
    <property type="term" value="C:plasma membrane"/>
    <property type="evidence" value="ECO:0007669"/>
    <property type="project" value="TreeGrafter"/>
</dbReference>
<evidence type="ECO:0000256" key="6">
    <source>
        <dbReference type="SAM" id="Phobius"/>
    </source>
</evidence>
<evidence type="ECO:0000256" key="1">
    <source>
        <dbReference type="ARBA" id="ARBA00004141"/>
    </source>
</evidence>
<reference evidence="8" key="1">
    <citation type="submission" date="2021-06" db="EMBL/GenBank/DDBJ databases">
        <title>New haloarchaea isolates fom saline soil.</title>
        <authorList>
            <person name="Duran-Viseras A."/>
            <person name="Sanchez-Porro C.S."/>
            <person name="Ventosa A."/>
        </authorList>
    </citation>
    <scope>NUCLEOTIDE SEQUENCE</scope>
    <source>
        <strain evidence="8">JCM 18369</strain>
    </source>
</reference>
<accession>A0AA41KKC8</accession>
<dbReference type="InterPro" id="IPR007267">
    <property type="entry name" value="GtrA_DPMS_TM"/>
</dbReference>
<feature type="transmembrane region" description="Helical" evidence="6">
    <location>
        <begin position="92"/>
        <end position="115"/>
    </location>
</feature>
<feature type="domain" description="GtrA/DPMS transmembrane" evidence="7">
    <location>
        <begin position="18"/>
        <end position="146"/>
    </location>
</feature>
<dbReference type="Proteomes" id="UP001166304">
    <property type="component" value="Unassembled WGS sequence"/>
</dbReference>
<feature type="transmembrane region" description="Helical" evidence="6">
    <location>
        <begin position="20"/>
        <end position="43"/>
    </location>
</feature>
<dbReference type="PANTHER" id="PTHR38459">
    <property type="entry name" value="PROPHAGE BACTOPRENOL-LINKED GLUCOSE TRANSLOCASE HOMOLOG"/>
    <property type="match status" value="1"/>
</dbReference>
<comment type="caution">
    <text evidence="8">The sequence shown here is derived from an EMBL/GenBank/DDBJ whole genome shotgun (WGS) entry which is preliminary data.</text>
</comment>
<proteinExistence type="inferred from homology"/>
<dbReference type="Pfam" id="PF04138">
    <property type="entry name" value="GtrA_DPMS_TM"/>
    <property type="match status" value="1"/>
</dbReference>
<evidence type="ECO:0000256" key="2">
    <source>
        <dbReference type="ARBA" id="ARBA00009399"/>
    </source>
</evidence>
<evidence type="ECO:0000256" key="3">
    <source>
        <dbReference type="ARBA" id="ARBA00022692"/>
    </source>
</evidence>
<keyword evidence="5 6" id="KW-0472">Membrane</keyword>
<evidence type="ECO:0000256" key="5">
    <source>
        <dbReference type="ARBA" id="ARBA00023136"/>
    </source>
</evidence>
<dbReference type="EMBL" id="JAHQXE010000002">
    <property type="protein sequence ID" value="MBV0901749.1"/>
    <property type="molecule type" value="Genomic_DNA"/>
</dbReference>
<evidence type="ECO:0000313" key="9">
    <source>
        <dbReference type="Proteomes" id="UP001166304"/>
    </source>
</evidence>
<evidence type="ECO:0000313" key="8">
    <source>
        <dbReference type="EMBL" id="MBV0901749.1"/>
    </source>
</evidence>
<dbReference type="GO" id="GO:0000271">
    <property type="term" value="P:polysaccharide biosynthetic process"/>
    <property type="evidence" value="ECO:0007669"/>
    <property type="project" value="InterPro"/>
</dbReference>
<organism evidence="8 9">
    <name type="scientific">Haloarcula salina</name>
    <dbReference type="NCBI Taxonomy" id="1429914"/>
    <lineage>
        <taxon>Archaea</taxon>
        <taxon>Methanobacteriati</taxon>
        <taxon>Methanobacteriota</taxon>
        <taxon>Stenosarchaea group</taxon>
        <taxon>Halobacteria</taxon>
        <taxon>Halobacteriales</taxon>
        <taxon>Haloarculaceae</taxon>
        <taxon>Haloarcula</taxon>
    </lineage>
</organism>
<comment type="subcellular location">
    <subcellularLocation>
        <location evidence="1">Membrane</location>
        <topology evidence="1">Multi-pass membrane protein</topology>
    </subcellularLocation>
</comment>